<feature type="transmembrane region" description="Helical" evidence="1">
    <location>
        <begin position="417"/>
        <end position="442"/>
    </location>
</feature>
<proteinExistence type="predicted"/>
<feature type="domain" description="DUF4350" evidence="2">
    <location>
        <begin position="179"/>
        <end position="389"/>
    </location>
</feature>
<feature type="domain" description="DUF7088" evidence="3">
    <location>
        <begin position="47"/>
        <end position="131"/>
    </location>
</feature>
<organism evidence="4 5">
    <name type="scientific">Methylomarinum roseum</name>
    <dbReference type="NCBI Taxonomy" id="3067653"/>
    <lineage>
        <taxon>Bacteria</taxon>
        <taxon>Pseudomonadati</taxon>
        <taxon>Pseudomonadota</taxon>
        <taxon>Gammaproteobacteria</taxon>
        <taxon>Methylococcales</taxon>
        <taxon>Methylococcaceae</taxon>
        <taxon>Methylomarinum</taxon>
    </lineage>
</organism>
<keyword evidence="1" id="KW-0812">Transmembrane</keyword>
<keyword evidence="5" id="KW-1185">Reference proteome</keyword>
<dbReference type="InterPro" id="IPR055396">
    <property type="entry name" value="DUF7088"/>
</dbReference>
<dbReference type="SUPFAM" id="SSF52317">
    <property type="entry name" value="Class I glutamine amidotransferase-like"/>
    <property type="match status" value="1"/>
</dbReference>
<evidence type="ECO:0000259" key="3">
    <source>
        <dbReference type="Pfam" id="PF23357"/>
    </source>
</evidence>
<sequence>MKINRHIHQTLRLKNLLTTALLLALLIVCAWLSRQYSAHIDLSADASNTLSQASVKVLNQLQQPVHIKAYIQEPTLRRQISRLLSRYQFLKDDIDVEFIDPTASPELARKHNIGPQGAVIVEYQDRSEKVTYLDEASLTNTLLQLASNQERWLTFLGGHGERSPSGQANFDLGLFGAALKKRGIHAQSINLAQLPSIPDNSSVLVLAGPAVALLPGELEVVSNYLDAGGNLLLMTDPDNLWLQVIERQLAIEKLPGKIVDTRSSLYGIDDPTFVLASEYPYHPVTQNFQNITVFPLTAALRFDGEDNEYQAEALLSSARASWTEIGEIAGKIRFDADGEEREGPLDFAFALTRQLTPDKQQRIIVIGDGDFLSNAYLNNVGNLELGLRMVNWLCENDRFIDIPSKATPGRSLQLSTLSIGIISFGFLLILPGVFLLAGLIIWRRRKKR</sequence>
<dbReference type="Proteomes" id="UP001225378">
    <property type="component" value="Chromosome"/>
</dbReference>
<dbReference type="AlphaFoldDB" id="A0AAU7NTU5"/>
<accession>A0AAU7NTU5</accession>
<dbReference type="KEGG" id="mech:Q9L42_018740"/>
<evidence type="ECO:0000313" key="5">
    <source>
        <dbReference type="Proteomes" id="UP001225378"/>
    </source>
</evidence>
<dbReference type="EMBL" id="CP157743">
    <property type="protein sequence ID" value="XBS20360.1"/>
    <property type="molecule type" value="Genomic_DNA"/>
</dbReference>
<dbReference type="InterPro" id="IPR025646">
    <property type="entry name" value="DUF4350"/>
</dbReference>
<dbReference type="RefSeq" id="WP_305906869.1">
    <property type="nucleotide sequence ID" value="NZ_CP157743.1"/>
</dbReference>
<evidence type="ECO:0000256" key="1">
    <source>
        <dbReference type="SAM" id="Phobius"/>
    </source>
</evidence>
<keyword evidence="1" id="KW-1133">Transmembrane helix</keyword>
<dbReference type="Pfam" id="PF23357">
    <property type="entry name" value="DUF7088"/>
    <property type="match status" value="1"/>
</dbReference>
<gene>
    <name evidence="4" type="ORF">Q9L42_018740</name>
</gene>
<evidence type="ECO:0000313" key="4">
    <source>
        <dbReference type="EMBL" id="XBS20360.1"/>
    </source>
</evidence>
<evidence type="ECO:0000259" key="2">
    <source>
        <dbReference type="Pfam" id="PF14258"/>
    </source>
</evidence>
<reference evidence="4 5" key="1">
    <citation type="journal article" date="2024" name="Microbiology">
        <title>Methylomarinum rosea sp. nov., a novel halophilic methanotrophic bacterium from the hypersaline Lake Elton.</title>
        <authorList>
            <person name="Suleimanov R.Z."/>
            <person name="Oshkin I.Y."/>
            <person name="Danilova O.V."/>
            <person name="Suzina N.E."/>
            <person name="Dedysh S.N."/>
        </authorList>
    </citation>
    <scope>NUCLEOTIDE SEQUENCE [LARGE SCALE GENOMIC DNA]</scope>
    <source>
        <strain evidence="4 5">Ch1-1</strain>
    </source>
</reference>
<dbReference type="Pfam" id="PF14258">
    <property type="entry name" value="DUF4350"/>
    <property type="match status" value="1"/>
</dbReference>
<keyword evidence="1" id="KW-0472">Membrane</keyword>
<protein>
    <submittedName>
        <fullName evidence="4">DUF4350 domain-containing protein</fullName>
    </submittedName>
</protein>
<dbReference type="InterPro" id="IPR029062">
    <property type="entry name" value="Class_I_gatase-like"/>
</dbReference>
<name>A0AAU7NTU5_9GAMM</name>